<evidence type="ECO:0000259" key="1">
    <source>
        <dbReference type="Pfam" id="PF01323"/>
    </source>
</evidence>
<proteinExistence type="predicted"/>
<dbReference type="InterPro" id="IPR036249">
    <property type="entry name" value="Thioredoxin-like_sf"/>
</dbReference>
<gene>
    <name evidence="2" type="ORF">EV657_10246</name>
</gene>
<accession>A0A4V3GV24</accession>
<dbReference type="Gene3D" id="3.40.30.10">
    <property type="entry name" value="Glutaredoxin"/>
    <property type="match status" value="1"/>
</dbReference>
<dbReference type="GO" id="GO:0016491">
    <property type="term" value="F:oxidoreductase activity"/>
    <property type="evidence" value="ECO:0007669"/>
    <property type="project" value="InterPro"/>
</dbReference>
<protein>
    <submittedName>
        <fullName evidence="2">DSBA-like thioredoxin domain-containing protein</fullName>
    </submittedName>
</protein>
<dbReference type="AlphaFoldDB" id="A0A4V3GV24"/>
<dbReference type="InterPro" id="IPR001853">
    <property type="entry name" value="DSBA-like_thioredoxin_dom"/>
</dbReference>
<dbReference type="Pfam" id="PF01323">
    <property type="entry name" value="DSBA"/>
    <property type="match status" value="1"/>
</dbReference>
<sequence length="247" mass="25547">MTVTRRGLAWLIGAVGLTAGLSAGPGLWRLAFPPEIETEPVPGLPGFRRVPRPGPALSPLIGLTAEPPPPLPEDPCAALFGPAPEVPEAVPVACFIDIRCPWCRQLTPLLIARAARRPAAIRIAWQPLPLLGESSVLAARAALAAEAQGAALDWQERTMGGALVPTPRGMREIAAGMGLDIAAFERDMAHPRTEARLAEARALAAAFGFVGTPGLVVGRVAILGGVDGPMLDRLIAEGRAAPGSACG</sequence>
<dbReference type="Proteomes" id="UP000295484">
    <property type="component" value="Unassembled WGS sequence"/>
</dbReference>
<name>A0A4V3GV24_9RHOB</name>
<dbReference type="SUPFAM" id="SSF52833">
    <property type="entry name" value="Thioredoxin-like"/>
    <property type="match status" value="1"/>
</dbReference>
<evidence type="ECO:0000313" key="3">
    <source>
        <dbReference type="Proteomes" id="UP000295484"/>
    </source>
</evidence>
<reference evidence="2 3" key="1">
    <citation type="submission" date="2019-03" db="EMBL/GenBank/DDBJ databases">
        <title>Genomic Encyclopedia of Type Strains, Phase IV (KMG-IV): sequencing the most valuable type-strain genomes for metagenomic binning, comparative biology and taxonomic classification.</title>
        <authorList>
            <person name="Goeker M."/>
        </authorList>
    </citation>
    <scope>NUCLEOTIDE SEQUENCE [LARGE SCALE GENOMIC DNA]</scope>
    <source>
        <strain evidence="2 3">JA181</strain>
    </source>
</reference>
<evidence type="ECO:0000313" key="2">
    <source>
        <dbReference type="EMBL" id="TDX33172.1"/>
    </source>
</evidence>
<dbReference type="EMBL" id="SOEB01000002">
    <property type="protein sequence ID" value="TDX33172.1"/>
    <property type="molecule type" value="Genomic_DNA"/>
</dbReference>
<organism evidence="2 3">
    <name type="scientific">Rhodovulum visakhapatnamense</name>
    <dbReference type="NCBI Taxonomy" id="364297"/>
    <lineage>
        <taxon>Bacteria</taxon>
        <taxon>Pseudomonadati</taxon>
        <taxon>Pseudomonadota</taxon>
        <taxon>Alphaproteobacteria</taxon>
        <taxon>Rhodobacterales</taxon>
        <taxon>Paracoccaceae</taxon>
        <taxon>Rhodovulum</taxon>
    </lineage>
</organism>
<dbReference type="RefSeq" id="WP_134076991.1">
    <property type="nucleotide sequence ID" value="NZ_SOEB01000002.1"/>
</dbReference>
<comment type="caution">
    <text evidence="2">The sequence shown here is derived from an EMBL/GenBank/DDBJ whole genome shotgun (WGS) entry which is preliminary data.</text>
</comment>
<feature type="domain" description="DSBA-like thioredoxin" evidence="1">
    <location>
        <begin position="92"/>
        <end position="235"/>
    </location>
</feature>